<protein>
    <submittedName>
        <fullName evidence="2">Uncharacterized protein YbjT (DUF2867 family)</fullName>
    </submittedName>
</protein>
<dbReference type="EMBL" id="QJSP01000005">
    <property type="protein sequence ID" value="PYE18123.1"/>
    <property type="molecule type" value="Genomic_DNA"/>
</dbReference>
<name>A0A318RXF9_WILLI</name>
<evidence type="ECO:0000313" key="3">
    <source>
        <dbReference type="Proteomes" id="UP000247591"/>
    </source>
</evidence>
<proteinExistence type="predicted"/>
<dbReference type="Proteomes" id="UP000247591">
    <property type="component" value="Unassembled WGS sequence"/>
</dbReference>
<gene>
    <name evidence="2" type="ORF">DFR67_105268</name>
</gene>
<feature type="domain" description="NmrA-like" evidence="1">
    <location>
        <begin position="3"/>
        <end position="134"/>
    </location>
</feature>
<dbReference type="AlphaFoldDB" id="A0A318RXF9"/>
<evidence type="ECO:0000313" key="2">
    <source>
        <dbReference type="EMBL" id="PYE18123.1"/>
    </source>
</evidence>
<accession>A0A318RXF9</accession>
<dbReference type="OrthoDB" id="9771302at2"/>
<reference evidence="2 3" key="1">
    <citation type="submission" date="2018-06" db="EMBL/GenBank/DDBJ databases">
        <title>Genomic Encyclopedia of Type Strains, Phase IV (KMG-IV): sequencing the most valuable type-strain genomes for metagenomic binning, comparative biology and taxonomic classification.</title>
        <authorList>
            <person name="Goeker M."/>
        </authorList>
    </citation>
    <scope>NUCLEOTIDE SEQUENCE [LARGE SCALE GENOMIC DNA]</scope>
    <source>
        <strain evidence="2 3">DSM 45521</strain>
    </source>
</reference>
<comment type="caution">
    <text evidence="2">The sequence shown here is derived from an EMBL/GenBank/DDBJ whole genome shotgun (WGS) entry which is preliminary data.</text>
</comment>
<dbReference type="Gene3D" id="3.40.50.720">
    <property type="entry name" value="NAD(P)-binding Rossmann-like Domain"/>
    <property type="match status" value="1"/>
</dbReference>
<sequence length="250" mass="26919">MTTFLVTGATGRIGVPTTTQLRAAGHDVRALSRRGGPGLVTGDLLVGLDPTILDDVDMIIHLATTNGPKDIRVAENLFRAASAAGVPHVVLLSIVGIDSIPMGFYKQRVEIENIALRSGVPLTLQRATQFHPFVEAMFTAQRFTPVFVSPSIRFQPIATDEVAARLVDLAAGAPAGRVDDIGGPEQRTAADLLDAWKQATQRHRPRIPLRLPGKLFTAFAAGENLVPGPGFGSQTFEQYLAEKYQTVHQH</sequence>
<dbReference type="InterPro" id="IPR036291">
    <property type="entry name" value="NAD(P)-bd_dom_sf"/>
</dbReference>
<dbReference type="InterPro" id="IPR008030">
    <property type="entry name" value="NmrA-like"/>
</dbReference>
<dbReference type="RefSeq" id="WP_110469472.1">
    <property type="nucleotide sequence ID" value="NZ_QJSP01000005.1"/>
</dbReference>
<dbReference type="Pfam" id="PF05368">
    <property type="entry name" value="NmrA"/>
    <property type="match status" value="1"/>
</dbReference>
<evidence type="ECO:0000259" key="1">
    <source>
        <dbReference type="Pfam" id="PF05368"/>
    </source>
</evidence>
<organism evidence="2 3">
    <name type="scientific">Williamsia limnetica</name>
    <dbReference type="NCBI Taxonomy" id="882452"/>
    <lineage>
        <taxon>Bacteria</taxon>
        <taxon>Bacillati</taxon>
        <taxon>Actinomycetota</taxon>
        <taxon>Actinomycetes</taxon>
        <taxon>Mycobacteriales</taxon>
        <taxon>Nocardiaceae</taxon>
        <taxon>Williamsia</taxon>
    </lineage>
</organism>
<keyword evidence="3" id="KW-1185">Reference proteome</keyword>
<dbReference type="SUPFAM" id="SSF51735">
    <property type="entry name" value="NAD(P)-binding Rossmann-fold domains"/>
    <property type="match status" value="1"/>
</dbReference>